<evidence type="ECO:0000259" key="1">
    <source>
        <dbReference type="Pfam" id="PF19259"/>
    </source>
</evidence>
<accession>A0A699K7W4</accession>
<reference evidence="2" key="1">
    <citation type="journal article" date="2019" name="Sci. Rep.">
        <title>Draft genome of Tanacetum cinerariifolium, the natural source of mosquito coil.</title>
        <authorList>
            <person name="Yamashiro T."/>
            <person name="Shiraishi A."/>
            <person name="Satake H."/>
            <person name="Nakayama K."/>
        </authorList>
    </citation>
    <scope>NUCLEOTIDE SEQUENCE</scope>
</reference>
<dbReference type="Gene3D" id="2.40.70.10">
    <property type="entry name" value="Acid Proteases"/>
    <property type="match status" value="1"/>
</dbReference>
<sequence length="369" mass="41407">KVAEGDRIALALFHLDGIALQWDRWYTKAQGPVTWVEFTKALLVRFGPTDYEDPSEALHRLKQSTTVVIYQEIFERLSNRVEGLLESFLVGCFIGVLKDEIRLEVKLKKPRRLVKAMGMARLVEEKNNLARKPFTPKRNVSNPGILGLAPTTRLALPAPKPIRRLSNNKARERREKGLYYYCDDKYTPRHKCSKPQFFMIGDAEETENENLTNDAFETQAYEVQGEISFHAISKTILPQTLRLPERIQNKDVVLLVDGGSTHNSVDQELVNRLGLQVDLTVNFLVVVANREKLACTGRVRNLSLVVQGCVISIDFFVLPVAACPIVLGVSSSHHKLQGLKASELSALKSHELMGICDAALLLQIISVLP</sequence>
<dbReference type="PANTHER" id="PTHR15503:SF22">
    <property type="entry name" value="TRANSPOSON TY3-I GAG POLYPROTEIN"/>
    <property type="match status" value="1"/>
</dbReference>
<dbReference type="Pfam" id="PF19259">
    <property type="entry name" value="Ty3_capsid"/>
    <property type="match status" value="1"/>
</dbReference>
<gene>
    <name evidence="2" type="ORF">Tci_650013</name>
</gene>
<feature type="non-terminal residue" evidence="2">
    <location>
        <position position="1"/>
    </location>
</feature>
<dbReference type="PANTHER" id="PTHR15503">
    <property type="entry name" value="LDOC1 RELATED"/>
    <property type="match status" value="1"/>
</dbReference>
<name>A0A699K7W4_TANCI</name>
<dbReference type="InterPro" id="IPR032567">
    <property type="entry name" value="RTL1-rel"/>
</dbReference>
<evidence type="ECO:0000313" key="2">
    <source>
        <dbReference type="EMBL" id="GFA78041.1"/>
    </source>
</evidence>
<dbReference type="InterPro" id="IPR021109">
    <property type="entry name" value="Peptidase_aspartic_dom_sf"/>
</dbReference>
<proteinExistence type="predicted"/>
<dbReference type="CDD" id="cd00303">
    <property type="entry name" value="retropepsin_like"/>
    <property type="match status" value="1"/>
</dbReference>
<feature type="non-terminal residue" evidence="2">
    <location>
        <position position="369"/>
    </location>
</feature>
<organism evidence="2">
    <name type="scientific">Tanacetum cinerariifolium</name>
    <name type="common">Dalmatian daisy</name>
    <name type="synonym">Chrysanthemum cinerariifolium</name>
    <dbReference type="NCBI Taxonomy" id="118510"/>
    <lineage>
        <taxon>Eukaryota</taxon>
        <taxon>Viridiplantae</taxon>
        <taxon>Streptophyta</taxon>
        <taxon>Embryophyta</taxon>
        <taxon>Tracheophyta</taxon>
        <taxon>Spermatophyta</taxon>
        <taxon>Magnoliopsida</taxon>
        <taxon>eudicotyledons</taxon>
        <taxon>Gunneridae</taxon>
        <taxon>Pentapetalae</taxon>
        <taxon>asterids</taxon>
        <taxon>campanulids</taxon>
        <taxon>Asterales</taxon>
        <taxon>Asteraceae</taxon>
        <taxon>Asteroideae</taxon>
        <taxon>Anthemideae</taxon>
        <taxon>Anthemidinae</taxon>
        <taxon>Tanacetum</taxon>
    </lineage>
</organism>
<dbReference type="InterPro" id="IPR045358">
    <property type="entry name" value="Ty3_capsid"/>
</dbReference>
<dbReference type="AlphaFoldDB" id="A0A699K7W4"/>
<protein>
    <submittedName>
        <fullName evidence="2">Transposon Ty3-G Gag-Pol polyprotein</fullName>
    </submittedName>
</protein>
<feature type="domain" description="Ty3 transposon capsid-like protein" evidence="1">
    <location>
        <begin position="4"/>
        <end position="135"/>
    </location>
</feature>
<comment type="caution">
    <text evidence="2">The sequence shown here is derived from an EMBL/GenBank/DDBJ whole genome shotgun (WGS) entry which is preliminary data.</text>
</comment>
<dbReference type="EMBL" id="BKCJ010486520">
    <property type="protein sequence ID" value="GFA78041.1"/>
    <property type="molecule type" value="Genomic_DNA"/>
</dbReference>